<evidence type="ECO:0000256" key="4">
    <source>
        <dbReference type="ARBA" id="ARBA00022842"/>
    </source>
</evidence>
<reference evidence="10 11" key="1">
    <citation type="submission" date="2020-07" db="EMBL/GenBank/DDBJ databases">
        <title>Halosimplex pelagicum sp. nov. and Halosimplex rubrum sp. nov., isolated from salted brown alga Laminaria, and emended description of the genus Halosimplex.</title>
        <authorList>
            <person name="Cui H."/>
        </authorList>
    </citation>
    <scope>NUCLEOTIDE SEQUENCE [LARGE SCALE GENOMIC DNA]</scope>
    <source>
        <strain evidence="10 11">R27</strain>
    </source>
</reference>
<evidence type="ECO:0000313" key="10">
    <source>
        <dbReference type="EMBL" id="QLH76178.1"/>
    </source>
</evidence>
<dbReference type="NCBIfam" id="NF009809">
    <property type="entry name" value="PRK13293.1"/>
    <property type="match status" value="1"/>
</dbReference>
<dbReference type="HAMAP" id="MF_01258">
    <property type="entry name" value="F420_ligase_CofE"/>
    <property type="match status" value="1"/>
</dbReference>
<gene>
    <name evidence="8" type="primary">cofE</name>
    <name evidence="10" type="ORF">HZS55_02150</name>
</gene>
<dbReference type="GO" id="GO:0052645">
    <property type="term" value="P:F420-0 metabolic process"/>
    <property type="evidence" value="ECO:0007669"/>
    <property type="project" value="UniProtKB-UniRule"/>
</dbReference>
<keyword evidence="4 8" id="KW-0460">Magnesium</keyword>
<feature type="binding site" evidence="8">
    <location>
        <position position="43"/>
    </location>
    <ligand>
        <name>GTP</name>
        <dbReference type="ChEBI" id="CHEBI:37565"/>
    </ligand>
</feature>
<evidence type="ECO:0000256" key="7">
    <source>
        <dbReference type="ARBA" id="ARBA00023211"/>
    </source>
</evidence>
<dbReference type="GO" id="GO:0052619">
    <property type="term" value="F:coenzyme F420-1:gamma-L-glutamate ligase activity"/>
    <property type="evidence" value="ECO:0007669"/>
    <property type="project" value="UniProtKB-UniRule"/>
</dbReference>
<dbReference type="GO" id="GO:0005525">
    <property type="term" value="F:GTP binding"/>
    <property type="evidence" value="ECO:0007669"/>
    <property type="project" value="UniProtKB-KW"/>
</dbReference>
<feature type="binding site" evidence="8">
    <location>
        <position position="149"/>
    </location>
    <ligand>
        <name>a divalent metal cation</name>
        <dbReference type="ChEBI" id="CHEBI:60240"/>
        <label>2</label>
    </ligand>
</feature>
<feature type="binding site" evidence="8">
    <location>
        <position position="113"/>
    </location>
    <ligand>
        <name>a divalent metal cation</name>
        <dbReference type="ChEBI" id="CHEBI:60240"/>
        <label>1</label>
    </ligand>
</feature>
<dbReference type="Proteomes" id="UP000509667">
    <property type="component" value="Chromosome"/>
</dbReference>
<protein>
    <recommendedName>
        <fullName evidence="8">Coenzyme F420:L-glutamate ligase</fullName>
        <ecNumber evidence="8">6.3.2.31</ecNumber>
        <ecNumber evidence="8">6.3.2.34</ecNumber>
    </recommendedName>
    <alternativeName>
        <fullName evidence="8">Coenzyme F420-0:L-glutamate ligase</fullName>
    </alternativeName>
    <alternativeName>
        <fullName evidence="8">Coenzyme F420-1:gamma-L-glutamate ligase</fullName>
    </alternativeName>
</protein>
<comment type="similarity">
    <text evidence="8">Belongs to the CofE family.</text>
</comment>
<dbReference type="UniPathway" id="UPA00071"/>
<organism evidence="10 11">
    <name type="scientific">Halosimplex rubrum</name>
    <dbReference type="NCBI Taxonomy" id="869889"/>
    <lineage>
        <taxon>Archaea</taxon>
        <taxon>Methanobacteriati</taxon>
        <taxon>Methanobacteriota</taxon>
        <taxon>Stenosarchaea group</taxon>
        <taxon>Halobacteria</taxon>
        <taxon>Halobacteriales</taxon>
        <taxon>Haloarculaceae</taxon>
        <taxon>Halosimplex</taxon>
    </lineage>
</organism>
<dbReference type="GO" id="GO:0052618">
    <property type="term" value="F:coenzyme F420-0:L-glutamate ligase activity"/>
    <property type="evidence" value="ECO:0007669"/>
    <property type="project" value="UniProtKB-UniRule"/>
</dbReference>
<keyword evidence="1 8" id="KW-0436">Ligase</keyword>
<dbReference type="GO" id="GO:0046872">
    <property type="term" value="F:metal ion binding"/>
    <property type="evidence" value="ECO:0007669"/>
    <property type="project" value="UniProtKB-KW"/>
</dbReference>
<comment type="cofactor">
    <cofactor evidence="8">
        <name>K(+)</name>
        <dbReference type="ChEBI" id="CHEBI:29103"/>
    </cofactor>
    <text evidence="8">Monovalent cation. The ion could be potassium.</text>
</comment>
<evidence type="ECO:0000256" key="6">
    <source>
        <dbReference type="ARBA" id="ARBA00023134"/>
    </source>
</evidence>
<dbReference type="PANTHER" id="PTHR47917">
    <property type="match status" value="1"/>
</dbReference>
<feature type="binding site" evidence="8">
    <location>
        <begin position="204"/>
        <end position="211"/>
    </location>
    <ligand>
        <name>GTP</name>
        <dbReference type="ChEBI" id="CHEBI:37565"/>
    </ligand>
</feature>
<keyword evidence="11" id="KW-1185">Reference proteome</keyword>
<keyword evidence="6 8" id="KW-0342">GTP-binding</keyword>
<comment type="pathway">
    <text evidence="8">Cofactor biosynthesis; coenzyme F420 biosynthesis.</text>
</comment>
<feature type="binding site" evidence="8">
    <location>
        <position position="116"/>
    </location>
    <ligand>
        <name>GTP</name>
        <dbReference type="ChEBI" id="CHEBI:37565"/>
    </ligand>
</feature>
<name>A0A7D5P368_9EURY</name>
<evidence type="ECO:0000256" key="1">
    <source>
        <dbReference type="ARBA" id="ARBA00022598"/>
    </source>
</evidence>
<dbReference type="RefSeq" id="WP_179910121.1">
    <property type="nucleotide sequence ID" value="NZ_CP058910.1"/>
</dbReference>
<dbReference type="EC" id="6.3.2.34" evidence="8"/>
<dbReference type="KEGG" id="hrr:HZS55_02150"/>
<dbReference type="GeneID" id="56076627"/>
<dbReference type="EC" id="6.3.2.31" evidence="8"/>
<keyword evidence="7 8" id="KW-0464">Manganese</keyword>
<comment type="catalytic activity">
    <reaction evidence="8">
        <text>oxidized coenzyme F420-0 + GTP + L-glutamate = oxidized coenzyme F420-1 + GDP + phosphate + H(+)</text>
        <dbReference type="Rhea" id="RHEA:30555"/>
        <dbReference type="ChEBI" id="CHEBI:15378"/>
        <dbReference type="ChEBI" id="CHEBI:29985"/>
        <dbReference type="ChEBI" id="CHEBI:37565"/>
        <dbReference type="ChEBI" id="CHEBI:43474"/>
        <dbReference type="ChEBI" id="CHEBI:58189"/>
        <dbReference type="ChEBI" id="CHEBI:59907"/>
        <dbReference type="ChEBI" id="CHEBI:59920"/>
        <dbReference type="EC" id="6.3.2.31"/>
    </reaction>
</comment>
<comment type="function">
    <text evidence="8">Catalyzes the GTP-dependent successive addition of two or more gamma-linked L-glutamates to the L-lactyl phosphodiester of 7,8-didemethyl-8-hydroxy-5-deazariboflavin (F420-0) to form coenzyme F420-0-glutamyl-glutamate (F420-2) or polyglutamated F420 derivatives.</text>
</comment>
<proteinExistence type="inferred from homology"/>
<evidence type="ECO:0000256" key="3">
    <source>
        <dbReference type="ARBA" id="ARBA00022741"/>
    </source>
</evidence>
<dbReference type="InterPro" id="IPR023659">
    <property type="entry name" value="F420_ligase_CofE_arc"/>
</dbReference>
<dbReference type="InterPro" id="IPR002847">
    <property type="entry name" value="F420-0_gamma-glut_ligase-dom"/>
</dbReference>
<keyword evidence="3 8" id="KW-0547">Nucleotide-binding</keyword>
<keyword evidence="5 8" id="KW-0630">Potassium</keyword>
<comment type="cofactor">
    <cofactor evidence="8">
        <name>Mg(2+)</name>
        <dbReference type="ChEBI" id="CHEBI:18420"/>
    </cofactor>
    <cofactor evidence="8">
        <name>Mn(2+)</name>
        <dbReference type="ChEBI" id="CHEBI:29035"/>
    </cofactor>
    <text evidence="8">Binds 2 divalent metal cations per subunit. The ions could be magnesium and/or manganese.</text>
</comment>
<dbReference type="SUPFAM" id="SSF144010">
    <property type="entry name" value="CofE-like"/>
    <property type="match status" value="1"/>
</dbReference>
<keyword evidence="2 8" id="KW-0479">Metal-binding</keyword>
<feature type="binding site" evidence="8">
    <location>
        <begin position="9"/>
        <end position="12"/>
    </location>
    <ligand>
        <name>GTP</name>
        <dbReference type="ChEBI" id="CHEBI:37565"/>
    </ligand>
</feature>
<dbReference type="AlphaFoldDB" id="A0A7D5P368"/>
<accession>A0A7D5P368</accession>
<dbReference type="Pfam" id="PF01996">
    <property type="entry name" value="F420_ligase"/>
    <property type="match status" value="1"/>
</dbReference>
<evidence type="ECO:0000256" key="5">
    <source>
        <dbReference type="ARBA" id="ARBA00022958"/>
    </source>
</evidence>
<feature type="binding site" evidence="8">
    <location>
        <position position="206"/>
    </location>
    <ligand>
        <name>a divalent metal cation</name>
        <dbReference type="ChEBI" id="CHEBI:60240"/>
        <label>2</label>
    </ligand>
</feature>
<sequence>MELFAVDGLPEVRPGDDVGELVAERVDLREGDVVCVSHSIVSKAEGRGADLDEFDPDPRARAIAERIGELAGEEKDPRFAQAVLEESAELLTEEPLMLAVTRFGHISVNAGIDRSNVPGSDLLLLPEDPSASAERISATLDAPVVVTDTSGRPFRQGQRGVALGWAGLPAARDWRGESDRDGRELGVTVEAVVDELAAAANLLTGEGDDGLPVVVIRDFEFGDHEPHDGLFRSPEGDYVRDALREWEYDKQRLRENSE</sequence>
<comment type="subunit">
    <text evidence="8">Homodimer.</text>
</comment>
<feature type="domain" description="Coenzyme F420:L-glutamate ligase-like" evidence="9">
    <location>
        <begin position="9"/>
        <end position="218"/>
    </location>
</feature>
<feature type="binding site" evidence="8">
    <location>
        <position position="148"/>
    </location>
    <ligand>
        <name>a divalent metal cation</name>
        <dbReference type="ChEBI" id="CHEBI:60240"/>
        <label>1</label>
    </ligand>
</feature>
<dbReference type="EMBL" id="CP058910">
    <property type="protein sequence ID" value="QLH76178.1"/>
    <property type="molecule type" value="Genomic_DNA"/>
</dbReference>
<evidence type="ECO:0000256" key="8">
    <source>
        <dbReference type="HAMAP-Rule" id="MF_01258"/>
    </source>
</evidence>
<dbReference type="InterPro" id="IPR008225">
    <property type="entry name" value="F420-0_g-glutamyl_ligase"/>
</dbReference>
<comment type="caution">
    <text evidence="8">Lacks conserved residue(s) required for the propagation of feature annotation.</text>
</comment>
<comment type="catalytic activity">
    <reaction evidence="8">
        <text>oxidized coenzyme F420-1 + GTP + L-glutamate = oxidized coenzyme F420-2 + GDP + phosphate + H(+)</text>
        <dbReference type="Rhea" id="RHEA:30523"/>
        <dbReference type="ChEBI" id="CHEBI:15378"/>
        <dbReference type="ChEBI" id="CHEBI:29985"/>
        <dbReference type="ChEBI" id="CHEBI:37565"/>
        <dbReference type="ChEBI" id="CHEBI:43474"/>
        <dbReference type="ChEBI" id="CHEBI:57922"/>
        <dbReference type="ChEBI" id="CHEBI:58189"/>
        <dbReference type="ChEBI" id="CHEBI:59920"/>
        <dbReference type="EC" id="6.3.2.34"/>
    </reaction>
</comment>
<dbReference type="OrthoDB" id="11383at2157"/>
<evidence type="ECO:0000259" key="9">
    <source>
        <dbReference type="Pfam" id="PF01996"/>
    </source>
</evidence>
<dbReference type="Gene3D" id="3.90.1660.10">
    <property type="entry name" value="CofE-like domain"/>
    <property type="match status" value="1"/>
</dbReference>
<dbReference type="NCBIfam" id="TIGR01916">
    <property type="entry name" value="F420_cofE"/>
    <property type="match status" value="1"/>
</dbReference>
<dbReference type="Gene3D" id="3.30.1330.100">
    <property type="entry name" value="CofE-like"/>
    <property type="match status" value="1"/>
</dbReference>
<evidence type="ECO:0000313" key="11">
    <source>
        <dbReference type="Proteomes" id="UP000509667"/>
    </source>
</evidence>
<evidence type="ECO:0000256" key="2">
    <source>
        <dbReference type="ARBA" id="ARBA00022723"/>
    </source>
</evidence>
<dbReference type="PANTHER" id="PTHR47917:SF1">
    <property type="entry name" value="COENZYME F420:L-GLUTAMATE LIGASE"/>
    <property type="match status" value="1"/>
</dbReference>